<organism evidence="12 13">
    <name type="scientific">Pocillopora damicornis</name>
    <name type="common">Cauliflower coral</name>
    <name type="synonym">Millepora damicornis</name>
    <dbReference type="NCBI Taxonomy" id="46731"/>
    <lineage>
        <taxon>Eukaryota</taxon>
        <taxon>Metazoa</taxon>
        <taxon>Cnidaria</taxon>
        <taxon>Anthozoa</taxon>
        <taxon>Hexacorallia</taxon>
        <taxon>Scleractinia</taxon>
        <taxon>Astrocoeniina</taxon>
        <taxon>Pocilloporidae</taxon>
        <taxon>Pocillopora</taxon>
    </lineage>
</organism>
<evidence type="ECO:0000256" key="3">
    <source>
        <dbReference type="ARBA" id="ARBA00023054"/>
    </source>
</evidence>
<feature type="region of interest" description="Disordered" evidence="11">
    <location>
        <begin position="290"/>
        <end position="519"/>
    </location>
</feature>
<evidence type="ECO:0000256" key="8">
    <source>
        <dbReference type="ARBA" id="ARBA00041518"/>
    </source>
</evidence>
<evidence type="ECO:0000256" key="4">
    <source>
        <dbReference type="ARBA" id="ARBA00023212"/>
    </source>
</evidence>
<evidence type="ECO:0000256" key="6">
    <source>
        <dbReference type="ARBA" id="ARBA00038217"/>
    </source>
</evidence>
<feature type="compositionally biased region" description="Polar residues" evidence="11">
    <location>
        <begin position="398"/>
        <end position="430"/>
    </location>
</feature>
<evidence type="ECO:0000256" key="11">
    <source>
        <dbReference type="SAM" id="MobiDB-lite"/>
    </source>
</evidence>
<dbReference type="EMBL" id="RCHS01002011">
    <property type="protein sequence ID" value="RMX50030.1"/>
    <property type="molecule type" value="Genomic_DNA"/>
</dbReference>
<protein>
    <recommendedName>
        <fullName evidence="7">Centrosomal protein CCDC61</fullName>
    </recommendedName>
    <alternativeName>
        <fullName evidence="8">Coiled-coil domain-containing protein 61</fullName>
    </alternativeName>
    <alternativeName>
        <fullName evidence="9">VFL3 homolog</fullName>
    </alternativeName>
</protein>
<evidence type="ECO:0000313" key="13">
    <source>
        <dbReference type="Proteomes" id="UP000275408"/>
    </source>
</evidence>
<dbReference type="OMA" id="GREDWRI"/>
<dbReference type="AlphaFoldDB" id="A0A3M6U8M5"/>
<feature type="coiled-coil region" evidence="10">
    <location>
        <begin position="190"/>
        <end position="289"/>
    </location>
</feature>
<evidence type="ECO:0000256" key="7">
    <source>
        <dbReference type="ARBA" id="ARBA00040683"/>
    </source>
</evidence>
<feature type="compositionally biased region" description="Low complexity" evidence="11">
    <location>
        <begin position="374"/>
        <end position="389"/>
    </location>
</feature>
<keyword evidence="13" id="KW-1185">Reference proteome</keyword>
<evidence type="ECO:0000256" key="2">
    <source>
        <dbReference type="ARBA" id="ARBA00022490"/>
    </source>
</evidence>
<dbReference type="InterPro" id="IPR049733">
    <property type="entry name" value="CCDC61_N"/>
</dbReference>
<evidence type="ECO:0000313" key="12">
    <source>
        <dbReference type="EMBL" id="RMX50030.1"/>
    </source>
</evidence>
<feature type="compositionally biased region" description="Polar residues" evidence="11">
    <location>
        <begin position="490"/>
        <end position="501"/>
    </location>
</feature>
<keyword evidence="4" id="KW-0206">Cytoskeleton</keyword>
<reference evidence="12 13" key="1">
    <citation type="journal article" date="2018" name="Sci. Rep.">
        <title>Comparative analysis of the Pocillopora damicornis genome highlights role of immune system in coral evolution.</title>
        <authorList>
            <person name="Cunning R."/>
            <person name="Bay R.A."/>
            <person name="Gillette P."/>
            <person name="Baker A.C."/>
            <person name="Traylor-Knowles N."/>
        </authorList>
    </citation>
    <scope>NUCLEOTIDE SEQUENCE [LARGE SCALE GENOMIC DNA]</scope>
    <source>
        <strain evidence="12">RSMAS</strain>
        <tissue evidence="12">Whole animal</tissue>
    </source>
</reference>
<dbReference type="CDD" id="cd22284">
    <property type="entry name" value="HD_CCDC61_N"/>
    <property type="match status" value="1"/>
</dbReference>
<comment type="caution">
    <text evidence="12">The sequence shown here is derived from an EMBL/GenBank/DDBJ whole genome shotgun (WGS) entry which is preliminary data.</text>
</comment>
<gene>
    <name evidence="12" type="ORF">pdam_00002862</name>
</gene>
<comment type="subcellular location">
    <subcellularLocation>
        <location evidence="1">Cytoplasm</location>
        <location evidence="1">Cytoskeleton</location>
        <location evidence="1">Cilium basal body</location>
    </subcellularLocation>
</comment>
<comment type="similarity">
    <text evidence="6">Belongs to the CCDC61 family.</text>
</comment>
<evidence type="ECO:0000256" key="10">
    <source>
        <dbReference type="SAM" id="Coils"/>
    </source>
</evidence>
<evidence type="ECO:0000256" key="1">
    <source>
        <dbReference type="ARBA" id="ARBA00004120"/>
    </source>
</evidence>
<sequence>MNSSVRSEALDPSVGSFRHVFRGIEYVVTLMIDSDKETFVLEVEDRLTSDQWRGQFDARYIEDLTHKTGNFKQFTVFVNMLESALAKGSNSVSVDLLTYGDLESLRNQQHHRTGYGTQHIPGAKTRSQLHSKRYLIMTYTVEFDRIHYPLPLPYVGKPDPVQLQETIRKLREENLGLKEQLIKGSRTAALTHLQKENDKLTKEKLEIQKQFEAFQREVKHTSKANTAKEIRVLKKVVQNLESELMKEKNKYQRTINKKNEEHRNIVEELEEIRANERNLRARCRSLTNELAVLKRGPRPSPAQTSGSATRRGRAPRRSISQERRPPSKLSSGMRSRTPSPAGGRLPRFDPTAYVKEKQRKQKEADEARGRKRSLSSGSAKRARSRSLSADRLPRKGPSSGTKNPSAWSSGSRKRTSSNGSLGTRRSSQSSLEKDYMSDDMEHAPPRRPRTRPSNSSTGKTRIVAKKNSWYSPGDSDIERGTAVKVGKVPYSSTPENSLSHSRASEKRHHRGSPFRDIGNESLNRSAEMMEIDARLNALQRFMKENMP</sequence>
<accession>A0A3M6U8M5</accession>
<dbReference type="Proteomes" id="UP000275408">
    <property type="component" value="Unassembled WGS sequence"/>
</dbReference>
<evidence type="ECO:0000256" key="9">
    <source>
        <dbReference type="ARBA" id="ARBA00042326"/>
    </source>
</evidence>
<dbReference type="OrthoDB" id="568137at2759"/>
<dbReference type="PANTHER" id="PTHR22691">
    <property type="entry name" value="YEAST SPT2-RELATED"/>
    <property type="match status" value="1"/>
</dbReference>
<proteinExistence type="inferred from homology"/>
<dbReference type="GO" id="GO:0036064">
    <property type="term" value="C:ciliary basal body"/>
    <property type="evidence" value="ECO:0007669"/>
    <property type="project" value="TreeGrafter"/>
</dbReference>
<name>A0A3M6U8M5_POCDA</name>
<keyword evidence="5" id="KW-0966">Cell projection</keyword>
<feature type="compositionally biased region" description="Basic and acidic residues" evidence="11">
    <location>
        <begin position="431"/>
        <end position="444"/>
    </location>
</feature>
<feature type="compositionally biased region" description="Polar residues" evidence="11">
    <location>
        <begin position="328"/>
        <end position="338"/>
    </location>
</feature>
<dbReference type="PANTHER" id="PTHR22691:SF1">
    <property type="entry name" value="CENTROSOMAL PROTEIN CCDC61"/>
    <property type="match status" value="1"/>
</dbReference>
<evidence type="ECO:0000256" key="5">
    <source>
        <dbReference type="ARBA" id="ARBA00023273"/>
    </source>
</evidence>
<keyword evidence="3 10" id="KW-0175">Coiled coil</keyword>
<keyword evidence="2" id="KW-0963">Cytoplasm</keyword>